<evidence type="ECO:0000256" key="19">
    <source>
        <dbReference type="SAM" id="MobiDB-lite"/>
    </source>
</evidence>
<keyword evidence="14" id="KW-0539">Nucleus</keyword>
<keyword evidence="11" id="KW-0995">Kinetochore</keyword>
<evidence type="ECO:0000313" key="21">
    <source>
        <dbReference type="Proteomes" id="UP000092555"/>
    </source>
</evidence>
<keyword evidence="13" id="KW-0206">Cytoskeleton</keyword>
<dbReference type="GeneID" id="30027355"/>
<reference evidence="20 21" key="1">
    <citation type="submission" date="2016-05" db="EMBL/GenBank/DDBJ databases">
        <title>Comparative genomics of biotechnologically important yeasts.</title>
        <authorList>
            <consortium name="DOE Joint Genome Institute"/>
            <person name="Riley R."/>
            <person name="Haridas S."/>
            <person name="Wolfe K.H."/>
            <person name="Lopes M.R."/>
            <person name="Hittinger C.T."/>
            <person name="Goker M."/>
            <person name="Salamov A."/>
            <person name="Wisecaver J."/>
            <person name="Long T.M."/>
            <person name="Aerts A.L."/>
            <person name="Barry K."/>
            <person name="Choi C."/>
            <person name="Clum A."/>
            <person name="Coughlan A.Y."/>
            <person name="Deshpande S."/>
            <person name="Douglass A.P."/>
            <person name="Hanson S.J."/>
            <person name="Klenk H.-P."/>
            <person name="LaButti K."/>
            <person name="Lapidus A."/>
            <person name="Lindquist E."/>
            <person name="Lipzen A."/>
            <person name="Meier-kolthoff J.P."/>
            <person name="Ohm R.A."/>
            <person name="Otillar R.P."/>
            <person name="Pangilinan J."/>
            <person name="Peng Y."/>
            <person name="Rokas A."/>
            <person name="Rosa C.A."/>
            <person name="Scheuner C."/>
            <person name="Sibirny A.A."/>
            <person name="Slot J.C."/>
            <person name="Stielow J.B."/>
            <person name="Sun H."/>
            <person name="Kurtzman C.P."/>
            <person name="Blackwell M."/>
            <person name="Grigoriev I.V."/>
            <person name="Jeffries T.W."/>
        </authorList>
    </citation>
    <scope>NUCLEOTIDE SEQUENCE [LARGE SCALE GENOMIC DNA]</scope>
    <source>
        <strain evidence="20 21">NRRL YB-4993</strain>
    </source>
</reference>
<proteinExistence type="inferred from homology"/>
<dbReference type="GO" id="GO:0005876">
    <property type="term" value="C:spindle microtubule"/>
    <property type="evidence" value="ECO:0007669"/>
    <property type="project" value="InterPro"/>
</dbReference>
<evidence type="ECO:0000256" key="17">
    <source>
        <dbReference type="ARBA" id="ARBA00044112"/>
    </source>
</evidence>
<evidence type="ECO:0000256" key="8">
    <source>
        <dbReference type="ARBA" id="ARBA00022701"/>
    </source>
</evidence>
<keyword evidence="8" id="KW-0493">Microtubule</keyword>
<keyword evidence="9" id="KW-0498">Mitosis</keyword>
<dbReference type="OrthoDB" id="10016597at2759"/>
<dbReference type="Pfam" id="PF08657">
    <property type="entry name" value="DASH_Spc34"/>
    <property type="match status" value="2"/>
</dbReference>
<dbReference type="GO" id="GO:0008608">
    <property type="term" value="P:attachment of spindle microtubules to kinetochore"/>
    <property type="evidence" value="ECO:0007669"/>
    <property type="project" value="InterPro"/>
</dbReference>
<dbReference type="AlphaFoldDB" id="A0A1A0H589"/>
<dbReference type="STRING" id="869754.A0A1A0H589"/>
<comment type="similarity">
    <text evidence="4">Belongs to the DASH complex SPC34 family.</text>
</comment>
<feature type="compositionally biased region" description="Low complexity" evidence="19">
    <location>
        <begin position="123"/>
        <end position="134"/>
    </location>
</feature>
<comment type="subcellular location">
    <subcellularLocation>
        <location evidence="3">Chromosome</location>
        <location evidence="3">Centromere</location>
        <location evidence="3">Kinetochore</location>
    </subcellularLocation>
    <subcellularLocation>
        <location evidence="2">Cytoplasm</location>
        <location evidence="2">Cytoskeleton</location>
        <location evidence="2">Spindle</location>
    </subcellularLocation>
    <subcellularLocation>
        <location evidence="1">Nucleus</location>
    </subcellularLocation>
</comment>
<accession>A0A1A0H589</accession>
<evidence type="ECO:0000256" key="12">
    <source>
        <dbReference type="ARBA" id="ARBA00023054"/>
    </source>
</evidence>
<keyword evidence="21" id="KW-1185">Reference proteome</keyword>
<keyword evidence="16" id="KW-0137">Centromere</keyword>
<keyword evidence="7" id="KW-0132">Cell division</keyword>
<evidence type="ECO:0000256" key="9">
    <source>
        <dbReference type="ARBA" id="ARBA00022776"/>
    </source>
</evidence>
<sequence length="273" mass="30413">MADPLQRMRQLCEAIANTRFQGPGAFTNAFLSNTKITALLRDSVPGEKGLYKVTKGAGVASSMIRRRRKKGRRQDDENTGPAFVELKHVRVDGRSVFLDHAFSLSGRKAVHVPRLTPANAHTPDPWSSSETHSSPTRRRRTPQHRTAPQDSGQNHDVPALCEAIEKMASQLPGASGALALRNKALKGREDYYKLTHEIANLTHTVAQHKQHLERHHDSRPELLPVRGGLSPSKTLSVDEMIRREEERILQLERELEATAADPGHPGDHVRAQM</sequence>
<comment type="caution">
    <text evidence="20">The sequence shown here is derived from an EMBL/GenBank/DDBJ whole genome shotgun (WGS) entry which is preliminary data.</text>
</comment>
<evidence type="ECO:0000256" key="3">
    <source>
        <dbReference type="ARBA" id="ARBA00004629"/>
    </source>
</evidence>
<evidence type="ECO:0000256" key="18">
    <source>
        <dbReference type="ARBA" id="ARBA00044346"/>
    </source>
</evidence>
<evidence type="ECO:0000256" key="14">
    <source>
        <dbReference type="ARBA" id="ARBA00023242"/>
    </source>
</evidence>
<evidence type="ECO:0000256" key="2">
    <source>
        <dbReference type="ARBA" id="ARBA00004186"/>
    </source>
</evidence>
<feature type="region of interest" description="Disordered" evidence="19">
    <location>
        <begin position="115"/>
        <end position="155"/>
    </location>
</feature>
<evidence type="ECO:0000256" key="1">
    <source>
        <dbReference type="ARBA" id="ARBA00004123"/>
    </source>
</evidence>
<evidence type="ECO:0000256" key="6">
    <source>
        <dbReference type="ARBA" id="ARBA00022490"/>
    </source>
</evidence>
<evidence type="ECO:0000256" key="4">
    <source>
        <dbReference type="ARBA" id="ARBA00008491"/>
    </source>
</evidence>
<evidence type="ECO:0000256" key="16">
    <source>
        <dbReference type="ARBA" id="ARBA00023328"/>
    </source>
</evidence>
<keyword evidence="10" id="KW-0159">Chromosome partition</keyword>
<evidence type="ECO:0000256" key="11">
    <source>
        <dbReference type="ARBA" id="ARBA00022838"/>
    </source>
</evidence>
<keyword evidence="15" id="KW-0131">Cell cycle</keyword>
<gene>
    <name evidence="20" type="ORF">METBIDRAFT_13506</name>
</gene>
<dbReference type="RefSeq" id="XP_018709733.1">
    <property type="nucleotide sequence ID" value="XM_018854379.1"/>
</dbReference>
<evidence type="ECO:0000256" key="5">
    <source>
        <dbReference type="ARBA" id="ARBA00022454"/>
    </source>
</evidence>
<evidence type="ECO:0000256" key="7">
    <source>
        <dbReference type="ARBA" id="ARBA00022618"/>
    </source>
</evidence>
<keyword evidence="12" id="KW-0175">Coiled coil</keyword>
<dbReference type="GO" id="GO:0051301">
    <property type="term" value="P:cell division"/>
    <property type="evidence" value="ECO:0007669"/>
    <property type="project" value="UniProtKB-KW"/>
</dbReference>
<dbReference type="Proteomes" id="UP000092555">
    <property type="component" value="Unassembled WGS sequence"/>
</dbReference>
<keyword evidence="5" id="KW-0158">Chromosome</keyword>
<name>A0A1A0H589_9ASCO</name>
<evidence type="ECO:0000256" key="13">
    <source>
        <dbReference type="ARBA" id="ARBA00023212"/>
    </source>
</evidence>
<evidence type="ECO:0000256" key="15">
    <source>
        <dbReference type="ARBA" id="ARBA00023306"/>
    </source>
</evidence>
<evidence type="ECO:0000256" key="10">
    <source>
        <dbReference type="ARBA" id="ARBA00022829"/>
    </source>
</evidence>
<dbReference type="InterPro" id="IPR013966">
    <property type="entry name" value="Spc34"/>
</dbReference>
<organism evidence="20 21">
    <name type="scientific">Metschnikowia bicuspidata var. bicuspidata NRRL YB-4993</name>
    <dbReference type="NCBI Taxonomy" id="869754"/>
    <lineage>
        <taxon>Eukaryota</taxon>
        <taxon>Fungi</taxon>
        <taxon>Dikarya</taxon>
        <taxon>Ascomycota</taxon>
        <taxon>Saccharomycotina</taxon>
        <taxon>Pichiomycetes</taxon>
        <taxon>Metschnikowiaceae</taxon>
        <taxon>Metschnikowia</taxon>
    </lineage>
</organism>
<keyword evidence="6" id="KW-0963">Cytoplasm</keyword>
<dbReference type="GO" id="GO:0042729">
    <property type="term" value="C:DASH complex"/>
    <property type="evidence" value="ECO:0007669"/>
    <property type="project" value="InterPro"/>
</dbReference>
<protein>
    <recommendedName>
        <fullName evidence="17">DASH complex subunit SPC34</fullName>
    </recommendedName>
    <alternativeName>
        <fullName evidence="18">Outer kinetochore protein SPC34</fullName>
    </alternativeName>
</protein>
<evidence type="ECO:0000313" key="20">
    <source>
        <dbReference type="EMBL" id="OBA19201.1"/>
    </source>
</evidence>
<dbReference type="EMBL" id="LXTC01000007">
    <property type="protein sequence ID" value="OBA19201.1"/>
    <property type="molecule type" value="Genomic_DNA"/>
</dbReference>